<feature type="coiled-coil region" evidence="1">
    <location>
        <begin position="673"/>
        <end position="735"/>
    </location>
</feature>
<feature type="coiled-coil region" evidence="1">
    <location>
        <begin position="56"/>
        <end position="131"/>
    </location>
</feature>
<accession>A0AA85IYE9</accession>
<dbReference type="AlphaFoldDB" id="A0AA85IYE9"/>
<feature type="region of interest" description="Disordered" evidence="2">
    <location>
        <begin position="414"/>
        <end position="468"/>
    </location>
</feature>
<dbReference type="WBParaSite" id="TREG1_131260.1">
    <property type="protein sequence ID" value="TREG1_131260.1"/>
    <property type="gene ID" value="TREG1_131260"/>
</dbReference>
<feature type="region of interest" description="Disordered" evidence="2">
    <location>
        <begin position="236"/>
        <end position="271"/>
    </location>
</feature>
<feature type="coiled-coil region" evidence="1">
    <location>
        <begin position="520"/>
        <end position="575"/>
    </location>
</feature>
<evidence type="ECO:0000256" key="2">
    <source>
        <dbReference type="SAM" id="MobiDB-lite"/>
    </source>
</evidence>
<evidence type="ECO:0000256" key="1">
    <source>
        <dbReference type="SAM" id="Coils"/>
    </source>
</evidence>
<feature type="compositionally biased region" description="Low complexity" evidence="2">
    <location>
        <begin position="439"/>
        <end position="453"/>
    </location>
</feature>
<reference evidence="4" key="2">
    <citation type="submission" date="2023-11" db="UniProtKB">
        <authorList>
            <consortium name="WormBaseParasite"/>
        </authorList>
    </citation>
    <scope>IDENTIFICATION</scope>
</reference>
<name>A0AA85IYE9_TRIRE</name>
<dbReference type="Proteomes" id="UP000050795">
    <property type="component" value="Unassembled WGS sequence"/>
</dbReference>
<sequence length="993" mass="115208">MNDIQEVNTPSFMDNDDVILMNNRLMSDLEKIEHFNNKNNIKNSDHSTKKHTEQLLYQVMRENSTLREKNEKLEEEMARLKEDNSKVNEINDIRIKMTTIQHELNKQIEMNENLKSDNILLNNLIESMKKDQDILYHEKEDLIITNKQFEQTLLMKIENEKKLLADNQFLDQLVQKLNNPETQLNPPDCQKCLNYEYLQEQLHTYIRLYGKLSERSSHHDTSDRCSSFDEDLLDEKGRNNLSGRNKLKNQRQFHSKENEAQENPMKSHSDYSSTECLASKEYTTVNSNVDTTKYCGAEYIKQKESLLETKLTNRSDVTQNSHLSCSDKGLLSKLNDENKELRSMISEMNSYWQERQKKLEDRCRVLSARLKIERSSHRSSHYKSSSWIRSSMNILIPSKLKYNNKREMKRSQNEITSLNTTTNTINQHDSDTVERDGNDNNTNSNNNNTNHANEGIIDHSKADSQTDDSEISLTSLSEMESEYGQVAQESKLINNSKTRPMKSKEHGIQLLQLNNTISQLSEIQSSYNMLNQRNNSLIQQYQAMRTGKLKAEQLNKDLNNLIESLSNALRRSKRQNLQSKCIIESLKKYFYEIIETIKQFNEDGGNPTKVTDAPNKDIIPVDGNATKKFLKEFSHQIHQQLQEALINKKSESVALKTKLTIHENEAKRRRKCIEELRLRLQDIHQDKINLRNDLMKKEKLIENLKLTEINLQNTIESQRTQVKTLISEKKQISQNFSHLKEAHNHVVHELDELKESFLSLKLKQQVNTNQTDGVMKQTKTFTRLCANDRTEHLEKLILYLANELIRIIKLAYQLCIDSSATTTMATTTTTTTTTKTTERDTNRPTKKYTSPDGNSSLVISEDSLKTAKLKAAEILCLSLDDLEKLTLLENDAMGVDNHNGNNDYAAVESDDVDCVYSSSGIPYDNDTVTREKKEFSIKSIDSLLHKLSQWPVQCEKLLKDFPFSQKLKEEFSKRFEDLLEILTFMLSKKDNCY</sequence>
<feature type="compositionally biased region" description="Low complexity" evidence="2">
    <location>
        <begin position="414"/>
        <end position="426"/>
    </location>
</feature>
<keyword evidence="3" id="KW-1185">Reference proteome</keyword>
<evidence type="ECO:0000313" key="3">
    <source>
        <dbReference type="Proteomes" id="UP000050795"/>
    </source>
</evidence>
<evidence type="ECO:0000313" key="4">
    <source>
        <dbReference type="WBParaSite" id="TREG1_131260.1"/>
    </source>
</evidence>
<proteinExistence type="predicted"/>
<feature type="region of interest" description="Disordered" evidence="2">
    <location>
        <begin position="827"/>
        <end position="854"/>
    </location>
</feature>
<feature type="compositionally biased region" description="Basic and acidic residues" evidence="2">
    <location>
        <begin position="254"/>
        <end position="269"/>
    </location>
</feature>
<keyword evidence="1" id="KW-0175">Coiled coil</keyword>
<feature type="compositionally biased region" description="Basic and acidic residues" evidence="2">
    <location>
        <begin position="428"/>
        <end position="438"/>
    </location>
</feature>
<organism evidence="3 4">
    <name type="scientific">Trichobilharzia regenti</name>
    <name type="common">Nasal bird schistosome</name>
    <dbReference type="NCBI Taxonomy" id="157069"/>
    <lineage>
        <taxon>Eukaryota</taxon>
        <taxon>Metazoa</taxon>
        <taxon>Spiralia</taxon>
        <taxon>Lophotrochozoa</taxon>
        <taxon>Platyhelminthes</taxon>
        <taxon>Trematoda</taxon>
        <taxon>Digenea</taxon>
        <taxon>Strigeidida</taxon>
        <taxon>Schistosomatoidea</taxon>
        <taxon>Schistosomatidae</taxon>
        <taxon>Trichobilharzia</taxon>
    </lineage>
</organism>
<protein>
    <submittedName>
        <fullName evidence="4">Uncharacterized protein</fullName>
    </submittedName>
</protein>
<reference evidence="3" key="1">
    <citation type="submission" date="2022-06" db="EMBL/GenBank/DDBJ databases">
        <authorList>
            <person name="Berger JAMES D."/>
            <person name="Berger JAMES D."/>
        </authorList>
    </citation>
    <scope>NUCLEOTIDE SEQUENCE [LARGE SCALE GENOMIC DNA]</scope>
</reference>